<dbReference type="PANTHER" id="PTHR45586">
    <property type="entry name" value="TPR REPEAT-CONTAINING PROTEIN PA4667"/>
    <property type="match status" value="1"/>
</dbReference>
<organism evidence="5 6">
    <name type="scientific">Stenotrophomonas humi</name>
    <dbReference type="NCBI Taxonomy" id="405444"/>
    <lineage>
        <taxon>Bacteria</taxon>
        <taxon>Pseudomonadati</taxon>
        <taxon>Pseudomonadota</taxon>
        <taxon>Gammaproteobacteria</taxon>
        <taxon>Lysobacterales</taxon>
        <taxon>Lysobacteraceae</taxon>
        <taxon>Stenotrophomonas</taxon>
    </lineage>
</organism>
<dbReference type="Pfam" id="PF13432">
    <property type="entry name" value="TPR_16"/>
    <property type="match status" value="1"/>
</dbReference>
<evidence type="ECO:0000313" key="5">
    <source>
        <dbReference type="EMBL" id="KRG63788.1"/>
    </source>
</evidence>
<keyword evidence="4" id="KW-0175">Coiled coil</keyword>
<dbReference type="InterPro" id="IPR011990">
    <property type="entry name" value="TPR-like_helical_dom_sf"/>
</dbReference>
<keyword evidence="1" id="KW-0677">Repeat</keyword>
<dbReference type="OrthoDB" id="5965059at2"/>
<dbReference type="PATRIC" id="fig|405444.3.peg.1244"/>
<protein>
    <submittedName>
        <fullName evidence="5">Adenylate cyclase</fullName>
    </submittedName>
</protein>
<evidence type="ECO:0000256" key="1">
    <source>
        <dbReference type="ARBA" id="ARBA00022737"/>
    </source>
</evidence>
<dbReference type="SMART" id="SM00028">
    <property type="entry name" value="TPR"/>
    <property type="match status" value="5"/>
</dbReference>
<dbReference type="PANTHER" id="PTHR45586:SF1">
    <property type="entry name" value="LIPOPOLYSACCHARIDE ASSEMBLY PROTEIN B"/>
    <property type="match status" value="1"/>
</dbReference>
<evidence type="ECO:0000256" key="4">
    <source>
        <dbReference type="SAM" id="Coils"/>
    </source>
</evidence>
<reference evidence="5 6" key="1">
    <citation type="submission" date="2015-05" db="EMBL/GenBank/DDBJ databases">
        <title>Genome sequencing and analysis of members of genus Stenotrophomonas.</title>
        <authorList>
            <person name="Patil P.P."/>
            <person name="Midha S."/>
            <person name="Patil P.B."/>
        </authorList>
    </citation>
    <scope>NUCLEOTIDE SEQUENCE [LARGE SCALE GENOMIC DNA]</scope>
    <source>
        <strain evidence="5 6">DSM 18929</strain>
    </source>
</reference>
<sequence>MQDKIIEALRRNAADEGVTLAREWVAAEPQQAQAHRWLALALQQQGQLADAQASLEQALALAPDDAALHLQQAGLLLALRQIAAAGEALERSTTLNPNEFSAYLMQAHLALARDDADEADRLGRMAARVEPDNPELAGIQGMVALRRGDVDRALSVLSAASQQLPNDPRLLHALGFAYLGKDMLAFAEQAFRRVLELSPGTQALRGLLVQLALRQGHVDRAAEVMRDVLANEGGDSPGMRRLAGELELASGQPLQALEHLRPLLSQLPGDRATLQMLLVAWQRLGRDDEARTDLEAALQDNPQLHDLWLARLAVAPVGSDEAVDVVDRWLAAMPEHLPALEARMSLHDMKEQAEDAEATARRIVALEPGRASGEQRIVEALLVREPAAAVAHVQALLDSSPEDAHPALRTWLGSVQDRAGDPAAALATWLSLHEALAPTRLPLPPQAKAPGEWPALGTVAEDNATRPMFVWGAPGSGVERVVAVMAAGSRVLRGDRFGPTPPNDGFQNFFTLQRLATDALTPEQLVQQWREQLPSRGIEDGNVIDWLLWWDNALLWALRPQLPEGRLIIAIRDPRDMLVEWLALGAPAPLALTSSSEAAQWLARSLEQVAELHEQDLYAHLLLRTDDAVNDPAAMGALLEQAFGLRFPQVRSLGPGTIEAGHWRKYATVLAAEFSRLTPVAVRLGYPEV</sequence>
<keyword evidence="6" id="KW-1185">Reference proteome</keyword>
<evidence type="ECO:0000256" key="2">
    <source>
        <dbReference type="ARBA" id="ARBA00022803"/>
    </source>
</evidence>
<dbReference type="Gene3D" id="1.25.40.10">
    <property type="entry name" value="Tetratricopeptide repeat domain"/>
    <property type="match status" value="3"/>
</dbReference>
<dbReference type="Proteomes" id="UP000050864">
    <property type="component" value="Unassembled WGS sequence"/>
</dbReference>
<gene>
    <name evidence="5" type="ORF">ABB26_10810</name>
</gene>
<dbReference type="RefSeq" id="WP_057634139.1">
    <property type="nucleotide sequence ID" value="NZ_LDJI01000020.1"/>
</dbReference>
<dbReference type="InterPro" id="IPR051012">
    <property type="entry name" value="CellSynth/LPSAsmb/PSIAsmb"/>
</dbReference>
<evidence type="ECO:0000256" key="3">
    <source>
        <dbReference type="PROSITE-ProRule" id="PRU00339"/>
    </source>
</evidence>
<dbReference type="EMBL" id="LDJI01000020">
    <property type="protein sequence ID" value="KRG63788.1"/>
    <property type="molecule type" value="Genomic_DNA"/>
</dbReference>
<dbReference type="SUPFAM" id="SSF52540">
    <property type="entry name" value="P-loop containing nucleoside triphosphate hydrolases"/>
    <property type="match status" value="1"/>
</dbReference>
<dbReference type="InterPro" id="IPR019734">
    <property type="entry name" value="TPR_rpt"/>
</dbReference>
<evidence type="ECO:0000313" key="6">
    <source>
        <dbReference type="Proteomes" id="UP000050864"/>
    </source>
</evidence>
<dbReference type="AlphaFoldDB" id="A0A0R0C1H9"/>
<dbReference type="Pfam" id="PF14559">
    <property type="entry name" value="TPR_19"/>
    <property type="match status" value="1"/>
</dbReference>
<name>A0A0R0C1H9_9GAMM</name>
<dbReference type="InterPro" id="IPR027417">
    <property type="entry name" value="P-loop_NTPase"/>
</dbReference>
<proteinExistence type="predicted"/>
<dbReference type="PROSITE" id="PS50005">
    <property type="entry name" value="TPR"/>
    <property type="match status" value="2"/>
</dbReference>
<dbReference type="SUPFAM" id="SSF48452">
    <property type="entry name" value="TPR-like"/>
    <property type="match status" value="2"/>
</dbReference>
<feature type="coiled-coil region" evidence="4">
    <location>
        <begin position="339"/>
        <end position="366"/>
    </location>
</feature>
<feature type="repeat" description="TPR" evidence="3">
    <location>
        <begin position="32"/>
        <end position="65"/>
    </location>
</feature>
<dbReference type="InterPro" id="IPR013105">
    <property type="entry name" value="TPR_2"/>
</dbReference>
<comment type="caution">
    <text evidence="5">The sequence shown here is derived from an EMBL/GenBank/DDBJ whole genome shotgun (WGS) entry which is preliminary data.</text>
</comment>
<dbReference type="STRING" id="405444.ABB26_10810"/>
<keyword evidence="2 3" id="KW-0802">TPR repeat</keyword>
<accession>A0A0R0C1H9</accession>
<feature type="repeat" description="TPR" evidence="3">
    <location>
        <begin position="168"/>
        <end position="201"/>
    </location>
</feature>
<dbReference type="Gene3D" id="3.40.50.300">
    <property type="entry name" value="P-loop containing nucleotide triphosphate hydrolases"/>
    <property type="match status" value="1"/>
</dbReference>
<dbReference type="Pfam" id="PF07719">
    <property type="entry name" value="TPR_2"/>
    <property type="match status" value="1"/>
</dbReference>